<name>A0A8C5DWA3_GOUWI</name>
<dbReference type="Proteomes" id="UP000694680">
    <property type="component" value="Chromosome 16"/>
</dbReference>
<keyword evidence="6" id="KW-0862">Zinc</keyword>
<dbReference type="GO" id="GO:0000977">
    <property type="term" value="F:RNA polymerase II transcription regulatory region sequence-specific DNA binding"/>
    <property type="evidence" value="ECO:0007669"/>
    <property type="project" value="TreeGrafter"/>
</dbReference>
<evidence type="ECO:0000256" key="5">
    <source>
        <dbReference type="ARBA" id="ARBA00022771"/>
    </source>
</evidence>
<dbReference type="InterPro" id="IPR036236">
    <property type="entry name" value="Znf_C2H2_sf"/>
</dbReference>
<dbReference type="PROSITE" id="PS50157">
    <property type="entry name" value="ZINC_FINGER_C2H2_2"/>
    <property type="match status" value="3"/>
</dbReference>
<dbReference type="InterPro" id="IPR013087">
    <property type="entry name" value="Znf_C2H2_type"/>
</dbReference>
<keyword evidence="7" id="KW-0238">DNA-binding</keyword>
<dbReference type="Gene3D" id="3.30.160.60">
    <property type="entry name" value="Classic Zinc Finger"/>
    <property type="match status" value="3"/>
</dbReference>
<reference evidence="11" key="3">
    <citation type="submission" date="2025-09" db="UniProtKB">
        <authorList>
            <consortium name="Ensembl"/>
        </authorList>
    </citation>
    <scope>IDENTIFICATION</scope>
</reference>
<dbReference type="SUPFAM" id="SSF57667">
    <property type="entry name" value="beta-beta-alpha zinc fingers"/>
    <property type="match status" value="2"/>
</dbReference>
<evidence type="ECO:0000259" key="10">
    <source>
        <dbReference type="PROSITE" id="PS50157"/>
    </source>
</evidence>
<evidence type="ECO:0000256" key="9">
    <source>
        <dbReference type="PROSITE-ProRule" id="PRU00042"/>
    </source>
</evidence>
<dbReference type="Pfam" id="PF00096">
    <property type="entry name" value="zf-C2H2"/>
    <property type="match status" value="2"/>
</dbReference>
<dbReference type="PROSITE" id="PS00028">
    <property type="entry name" value="ZINC_FINGER_C2H2_1"/>
    <property type="match status" value="2"/>
</dbReference>
<dbReference type="GO" id="GO:0000981">
    <property type="term" value="F:DNA-binding transcription factor activity, RNA polymerase II-specific"/>
    <property type="evidence" value="ECO:0007669"/>
    <property type="project" value="TreeGrafter"/>
</dbReference>
<feature type="domain" description="C2H2-type" evidence="10">
    <location>
        <begin position="19"/>
        <end position="43"/>
    </location>
</feature>
<protein>
    <recommendedName>
        <fullName evidence="10">C2H2-type domain-containing protein</fullName>
    </recommendedName>
</protein>
<feature type="domain" description="C2H2-type" evidence="10">
    <location>
        <begin position="42"/>
        <end position="64"/>
    </location>
</feature>
<comment type="subcellular location">
    <subcellularLocation>
        <location evidence="1">Nucleus</location>
    </subcellularLocation>
</comment>
<feature type="domain" description="C2H2-type" evidence="10">
    <location>
        <begin position="152"/>
        <end position="181"/>
    </location>
</feature>
<keyword evidence="8" id="KW-0539">Nucleus</keyword>
<reference evidence="11" key="1">
    <citation type="submission" date="2020-06" db="EMBL/GenBank/DDBJ databases">
        <authorList>
            <consortium name="Wellcome Sanger Institute Data Sharing"/>
        </authorList>
    </citation>
    <scope>NUCLEOTIDE SEQUENCE [LARGE SCALE GENOMIC DNA]</scope>
</reference>
<keyword evidence="3" id="KW-0479">Metal-binding</keyword>
<comment type="similarity">
    <text evidence="2">Belongs to the krueppel C2H2-type zinc-finger protein family.</text>
</comment>
<dbReference type="SMART" id="SM00355">
    <property type="entry name" value="ZnF_C2H2"/>
    <property type="match status" value="4"/>
</dbReference>
<dbReference type="Ensembl" id="ENSGWIT00000014171.1">
    <property type="protein sequence ID" value="ENSGWIP00000012730.1"/>
    <property type="gene ID" value="ENSGWIG00000007359.1"/>
</dbReference>
<reference evidence="11" key="2">
    <citation type="submission" date="2025-08" db="UniProtKB">
        <authorList>
            <consortium name="Ensembl"/>
        </authorList>
    </citation>
    <scope>IDENTIFICATION</scope>
</reference>
<dbReference type="AlphaFoldDB" id="A0A8C5DWA3"/>
<proteinExistence type="inferred from homology"/>
<evidence type="ECO:0000256" key="2">
    <source>
        <dbReference type="ARBA" id="ARBA00006991"/>
    </source>
</evidence>
<keyword evidence="12" id="KW-1185">Reference proteome</keyword>
<evidence type="ECO:0000256" key="6">
    <source>
        <dbReference type="ARBA" id="ARBA00022833"/>
    </source>
</evidence>
<dbReference type="PANTHER" id="PTHR24381">
    <property type="entry name" value="ZINC FINGER PROTEIN"/>
    <property type="match status" value="1"/>
</dbReference>
<dbReference type="GO" id="GO:0005634">
    <property type="term" value="C:nucleus"/>
    <property type="evidence" value="ECO:0007669"/>
    <property type="project" value="UniProtKB-SubCell"/>
</dbReference>
<evidence type="ECO:0000256" key="4">
    <source>
        <dbReference type="ARBA" id="ARBA00022737"/>
    </source>
</evidence>
<dbReference type="PANTHER" id="PTHR24381:SF393">
    <property type="entry name" value="CHROMATIN-LINKED ADAPTOR FOR MSL PROTEINS, ISOFORM B"/>
    <property type="match status" value="1"/>
</dbReference>
<dbReference type="FunFam" id="3.30.160.60:FF:001437">
    <property type="entry name" value="Zinc finger protein 594"/>
    <property type="match status" value="1"/>
</dbReference>
<sequence>FQRQPRKDHQLCHLGKKPFECAECGKCFLLSSQLQQHQRKPYSCTDCNKHFFHSSHLLKHKTSHLPFLSSSTDFINHLKNHVEIDNNIKRESDDEDVGTLSTFLCPVCHQNFPSATEVISHFSAHFNGECVNKKQKPVDVNEGKTKTKTIKYRCSLCGLSFSANNALQHHCSHQQEETLHSTVAHSTQNDLNLIFLSISVSYNSYNAHLSSCHLFVFLNSRALGFLFHPKLLFFLKLGLFRFYF</sequence>
<keyword evidence="4" id="KW-0677">Repeat</keyword>
<evidence type="ECO:0000256" key="3">
    <source>
        <dbReference type="ARBA" id="ARBA00022723"/>
    </source>
</evidence>
<evidence type="ECO:0000256" key="1">
    <source>
        <dbReference type="ARBA" id="ARBA00004123"/>
    </source>
</evidence>
<dbReference type="GO" id="GO:0008270">
    <property type="term" value="F:zinc ion binding"/>
    <property type="evidence" value="ECO:0007669"/>
    <property type="project" value="UniProtKB-KW"/>
</dbReference>
<evidence type="ECO:0000313" key="12">
    <source>
        <dbReference type="Proteomes" id="UP000694680"/>
    </source>
</evidence>
<evidence type="ECO:0000256" key="7">
    <source>
        <dbReference type="ARBA" id="ARBA00023125"/>
    </source>
</evidence>
<evidence type="ECO:0000313" key="11">
    <source>
        <dbReference type="Ensembl" id="ENSGWIP00000012730.1"/>
    </source>
</evidence>
<accession>A0A8C5DWA3</accession>
<evidence type="ECO:0000256" key="8">
    <source>
        <dbReference type="ARBA" id="ARBA00023242"/>
    </source>
</evidence>
<organism evidence="11 12">
    <name type="scientific">Gouania willdenowi</name>
    <name type="common">Blunt-snouted clingfish</name>
    <name type="synonym">Lepadogaster willdenowi</name>
    <dbReference type="NCBI Taxonomy" id="441366"/>
    <lineage>
        <taxon>Eukaryota</taxon>
        <taxon>Metazoa</taxon>
        <taxon>Chordata</taxon>
        <taxon>Craniata</taxon>
        <taxon>Vertebrata</taxon>
        <taxon>Euteleostomi</taxon>
        <taxon>Actinopterygii</taxon>
        <taxon>Neopterygii</taxon>
        <taxon>Teleostei</taxon>
        <taxon>Neoteleostei</taxon>
        <taxon>Acanthomorphata</taxon>
        <taxon>Ovalentaria</taxon>
        <taxon>Blenniimorphae</taxon>
        <taxon>Blenniiformes</taxon>
        <taxon>Gobiesocoidei</taxon>
        <taxon>Gobiesocidae</taxon>
        <taxon>Gobiesocinae</taxon>
        <taxon>Gouania</taxon>
    </lineage>
</organism>
<keyword evidence="5 9" id="KW-0863">Zinc-finger</keyword>